<dbReference type="Pfam" id="PF02771">
    <property type="entry name" value="Acyl-CoA_dh_N"/>
    <property type="match status" value="1"/>
</dbReference>
<dbReference type="InterPro" id="IPR013786">
    <property type="entry name" value="AcylCoA_DH/ox_N"/>
</dbReference>
<keyword evidence="5 7" id="KW-0274">FAD</keyword>
<comment type="subunit">
    <text evidence="3">Homodimer.</text>
</comment>
<dbReference type="Gene3D" id="1.20.140.10">
    <property type="entry name" value="Butyryl-CoA Dehydrogenase, subunit A, domain 3"/>
    <property type="match status" value="1"/>
</dbReference>
<evidence type="ECO:0000256" key="7">
    <source>
        <dbReference type="RuleBase" id="RU362125"/>
    </source>
</evidence>
<dbReference type="Pfam" id="PF00441">
    <property type="entry name" value="Acyl-CoA_dh_1"/>
    <property type="match status" value="1"/>
</dbReference>
<comment type="caution">
    <text evidence="12">The sequence shown here is derived from an EMBL/GenBank/DDBJ whole genome shotgun (WGS) entry which is preliminary data.</text>
</comment>
<dbReference type="GO" id="GO:0003995">
    <property type="term" value="F:acyl-CoA dehydrogenase activity"/>
    <property type="evidence" value="ECO:0007669"/>
    <property type="project" value="TreeGrafter"/>
</dbReference>
<dbReference type="CDD" id="cd00567">
    <property type="entry name" value="ACAD"/>
    <property type="match status" value="1"/>
</dbReference>
<dbReference type="AlphaFoldDB" id="A0A1W0CXM5"/>
<feature type="domain" description="Acyl-CoA oxidase/dehydrogenase middle" evidence="9">
    <location>
        <begin position="119"/>
        <end position="219"/>
    </location>
</feature>
<keyword evidence="14" id="KW-1185">Reference proteome</keyword>
<dbReference type="InterPro" id="IPR037069">
    <property type="entry name" value="AcylCoA_DH/ox_N_sf"/>
</dbReference>
<sequence>MNTRVKAFAAVEAALAEPEAALANGDFETVERLMSGIRESNRMKGVWLPQVPRADGGLGLSLLELVEVGELLGASPLGHYAVNYQAPDAGNIDVLLEYATPAQRRRWLEPLLRGELRSCFAATEPESAGSNPSSLKTTAVYKDGGWHLSGRKWFASGADGAGFAIVLAVTDEAAPLHARTSTFIVPTDAPGFRHVRNLRVMGDEGCGWASHGELELDDCRVGEDAMLGKPGEGFVVLQARLATGRLHHCARWIGVCERAFAIMCRRACRRELAAGELLSSRQTVQNWIAESRASIDAARLLVTQAATRLQNRHERAQIDISIAKFFVAGATQTVLDHALQVQGALGVSGDTILNVLWRHERAGRIYDGPDEVHKALVARHALAGFRRELT</sequence>
<dbReference type="EMBL" id="MUKV01000013">
    <property type="protein sequence ID" value="OQS39332.1"/>
    <property type="molecule type" value="Genomic_DNA"/>
</dbReference>
<dbReference type="InterPro" id="IPR046373">
    <property type="entry name" value="Acyl-CoA_Oxase/DH_mid-dom_sf"/>
</dbReference>
<reference evidence="11 14" key="2">
    <citation type="submission" date="2021-03" db="EMBL/GenBank/DDBJ databases">
        <title>First Case of infection caused by Chromobacterium haemolyticum derived from water in China.</title>
        <authorList>
            <person name="Chen J."/>
            <person name="Liu C."/>
        </authorList>
    </citation>
    <scope>NUCLEOTIDE SEQUENCE [LARGE SCALE GENOMIC DNA]</scope>
    <source>
        <strain evidence="11 14">WJ-5</strain>
    </source>
</reference>
<accession>A0A1W0CXM5</accession>
<evidence type="ECO:0000256" key="2">
    <source>
        <dbReference type="ARBA" id="ARBA00009347"/>
    </source>
</evidence>
<evidence type="ECO:0000313" key="12">
    <source>
        <dbReference type="EMBL" id="OQS39332.1"/>
    </source>
</evidence>
<proteinExistence type="inferred from homology"/>
<dbReference type="PANTHER" id="PTHR48083">
    <property type="entry name" value="MEDIUM-CHAIN SPECIFIC ACYL-COA DEHYDROGENASE, MITOCHONDRIAL-RELATED"/>
    <property type="match status" value="1"/>
</dbReference>
<dbReference type="GO" id="GO:0005737">
    <property type="term" value="C:cytoplasm"/>
    <property type="evidence" value="ECO:0007669"/>
    <property type="project" value="TreeGrafter"/>
</dbReference>
<protein>
    <submittedName>
        <fullName evidence="12">Acyl-CoA dehydrogenase</fullName>
    </submittedName>
</protein>
<evidence type="ECO:0000256" key="5">
    <source>
        <dbReference type="ARBA" id="ARBA00022827"/>
    </source>
</evidence>
<evidence type="ECO:0000313" key="11">
    <source>
        <dbReference type="EMBL" id="MBO0416818.1"/>
    </source>
</evidence>
<evidence type="ECO:0000313" key="14">
    <source>
        <dbReference type="Proteomes" id="UP000664349"/>
    </source>
</evidence>
<evidence type="ECO:0000256" key="4">
    <source>
        <dbReference type="ARBA" id="ARBA00022630"/>
    </source>
</evidence>
<dbReference type="Proteomes" id="UP000192721">
    <property type="component" value="Unassembled WGS sequence"/>
</dbReference>
<evidence type="ECO:0000259" key="10">
    <source>
        <dbReference type="Pfam" id="PF02771"/>
    </source>
</evidence>
<feature type="domain" description="Acyl-CoA dehydrogenase/oxidase C-terminal" evidence="8">
    <location>
        <begin position="231"/>
        <end position="381"/>
    </location>
</feature>
<dbReference type="InterPro" id="IPR036250">
    <property type="entry name" value="AcylCo_DH-like_C"/>
</dbReference>
<dbReference type="GO" id="GO:0033539">
    <property type="term" value="P:fatty acid beta-oxidation using acyl-CoA dehydrogenase"/>
    <property type="evidence" value="ECO:0007669"/>
    <property type="project" value="TreeGrafter"/>
</dbReference>
<dbReference type="Gene3D" id="2.40.110.10">
    <property type="entry name" value="Butyryl-CoA Dehydrogenase, subunit A, domain 2"/>
    <property type="match status" value="1"/>
</dbReference>
<evidence type="ECO:0000256" key="3">
    <source>
        <dbReference type="ARBA" id="ARBA00011738"/>
    </source>
</evidence>
<dbReference type="GO" id="GO:0050660">
    <property type="term" value="F:flavin adenine dinucleotide binding"/>
    <property type="evidence" value="ECO:0007669"/>
    <property type="project" value="InterPro"/>
</dbReference>
<evidence type="ECO:0000259" key="8">
    <source>
        <dbReference type="Pfam" id="PF00441"/>
    </source>
</evidence>
<dbReference type="InterPro" id="IPR050741">
    <property type="entry name" value="Acyl-CoA_dehydrogenase"/>
</dbReference>
<evidence type="ECO:0000256" key="1">
    <source>
        <dbReference type="ARBA" id="ARBA00001974"/>
    </source>
</evidence>
<dbReference type="PANTHER" id="PTHR48083:SF13">
    <property type="entry name" value="ACYL-COA DEHYDROGENASE FAMILY MEMBER 11"/>
    <property type="match status" value="1"/>
</dbReference>
<dbReference type="InterPro" id="IPR009075">
    <property type="entry name" value="AcylCo_DH/oxidase_C"/>
</dbReference>
<evidence type="ECO:0000256" key="6">
    <source>
        <dbReference type="ARBA" id="ARBA00023002"/>
    </source>
</evidence>
<dbReference type="SUPFAM" id="SSF47203">
    <property type="entry name" value="Acyl-CoA dehydrogenase C-terminal domain-like"/>
    <property type="match status" value="1"/>
</dbReference>
<dbReference type="InterPro" id="IPR006091">
    <property type="entry name" value="Acyl-CoA_Oxase/DH_mid-dom"/>
</dbReference>
<organism evidence="12 13">
    <name type="scientific">Chromobacterium haemolyticum</name>
    <dbReference type="NCBI Taxonomy" id="394935"/>
    <lineage>
        <taxon>Bacteria</taxon>
        <taxon>Pseudomonadati</taxon>
        <taxon>Pseudomonadota</taxon>
        <taxon>Betaproteobacteria</taxon>
        <taxon>Neisseriales</taxon>
        <taxon>Chromobacteriaceae</taxon>
        <taxon>Chromobacterium</taxon>
    </lineage>
</organism>
<dbReference type="Pfam" id="PF02770">
    <property type="entry name" value="Acyl-CoA_dh_M"/>
    <property type="match status" value="1"/>
</dbReference>
<keyword evidence="4 7" id="KW-0285">Flavoprotein</keyword>
<keyword evidence="6 7" id="KW-0560">Oxidoreductase</keyword>
<evidence type="ECO:0000313" key="13">
    <source>
        <dbReference type="Proteomes" id="UP000192721"/>
    </source>
</evidence>
<comment type="cofactor">
    <cofactor evidence="1 7">
        <name>FAD</name>
        <dbReference type="ChEBI" id="CHEBI:57692"/>
    </cofactor>
</comment>
<gene>
    <name evidence="12" type="ORF">B0T45_11905</name>
    <name evidence="11" type="ORF">J1C50_15010</name>
</gene>
<reference evidence="12 13" key="1">
    <citation type="submission" date="2017-02" db="EMBL/GenBank/DDBJ databases">
        <title>Chromobacterium haemolyticum H5244.</title>
        <authorList>
            <person name="Gulvik C.A."/>
        </authorList>
    </citation>
    <scope>NUCLEOTIDE SEQUENCE [LARGE SCALE GENOMIC DNA]</scope>
    <source>
        <strain evidence="12 13">H5244</strain>
    </source>
</reference>
<dbReference type="RefSeq" id="WP_039756561.1">
    <property type="nucleotide sequence ID" value="NZ_CAEE01001030.1"/>
</dbReference>
<dbReference type="InterPro" id="IPR009100">
    <property type="entry name" value="AcylCoA_DH/oxidase_NM_dom_sf"/>
</dbReference>
<name>A0A1W0CXM5_9NEIS</name>
<dbReference type="Gene3D" id="1.10.540.10">
    <property type="entry name" value="Acyl-CoA dehydrogenase/oxidase, N-terminal domain"/>
    <property type="match status" value="1"/>
</dbReference>
<dbReference type="EMBL" id="JAFLRD010000011">
    <property type="protein sequence ID" value="MBO0416818.1"/>
    <property type="molecule type" value="Genomic_DNA"/>
</dbReference>
<evidence type="ECO:0000259" key="9">
    <source>
        <dbReference type="Pfam" id="PF02770"/>
    </source>
</evidence>
<feature type="domain" description="Acyl-CoA dehydrogenase/oxidase N-terminal" evidence="10">
    <location>
        <begin position="5"/>
        <end position="115"/>
    </location>
</feature>
<comment type="similarity">
    <text evidence="2 7">Belongs to the acyl-CoA dehydrogenase family.</text>
</comment>
<dbReference type="SUPFAM" id="SSF56645">
    <property type="entry name" value="Acyl-CoA dehydrogenase NM domain-like"/>
    <property type="match status" value="1"/>
</dbReference>
<dbReference type="Proteomes" id="UP000664349">
    <property type="component" value="Unassembled WGS sequence"/>
</dbReference>